<evidence type="ECO:0000259" key="2">
    <source>
        <dbReference type="Pfam" id="PF15391"/>
    </source>
</evidence>
<feature type="compositionally biased region" description="Polar residues" evidence="1">
    <location>
        <begin position="310"/>
        <end position="326"/>
    </location>
</feature>
<evidence type="ECO:0000256" key="1">
    <source>
        <dbReference type="SAM" id="MobiDB-lite"/>
    </source>
</evidence>
<feature type="compositionally biased region" description="Basic and acidic residues" evidence="1">
    <location>
        <begin position="169"/>
        <end position="179"/>
    </location>
</feature>
<dbReference type="KEGG" id="mmur:105867948"/>
<feature type="compositionally biased region" description="Polar residues" evidence="1">
    <location>
        <begin position="341"/>
        <end position="356"/>
    </location>
</feature>
<feature type="domain" description="DUF4614" evidence="2">
    <location>
        <begin position="503"/>
        <end position="679"/>
    </location>
</feature>
<dbReference type="PANTHER" id="PTHR22409">
    <property type="entry name" value="CHROMOSOME 19 OPEN READING FRAME 44"/>
    <property type="match status" value="1"/>
</dbReference>
<dbReference type="Proteomes" id="UP000694394">
    <property type="component" value="Chromosome 24"/>
</dbReference>
<reference evidence="3" key="1">
    <citation type="submission" date="2016-12" db="EMBL/GenBank/DDBJ databases">
        <title>Mouse lemur reference genome and diversity panel.</title>
        <authorList>
            <person name="Harris R."/>
            <person name="Larsen P."/>
            <person name="Liu Y."/>
            <person name="Hughes D.S."/>
            <person name="Murali S."/>
            <person name="Raveendran M."/>
            <person name="Korchina V."/>
            <person name="Wang M."/>
            <person name="Jhangiani S."/>
            <person name="Bandaranaike D."/>
            <person name="Bellair M."/>
            <person name="Blankenburg K."/>
            <person name="Chao H."/>
            <person name="Dahdouli M."/>
            <person name="Dinh H."/>
            <person name="Doddapaneni H."/>
            <person name="English A."/>
            <person name="Firestine M."/>
            <person name="Gnanaolivu R."/>
            <person name="Gross S."/>
            <person name="Hernandez B."/>
            <person name="Javaid M."/>
            <person name="Jayaseelan J."/>
            <person name="Jones J."/>
            <person name="Khan Z."/>
            <person name="Kovar C."/>
            <person name="Kurapati P."/>
            <person name="Le B."/>
            <person name="Lee S."/>
            <person name="Li M."/>
            <person name="Mathew T."/>
            <person name="Narasimhan A."/>
            <person name="Ngo D."/>
            <person name="Nguyen L."/>
            <person name="Okwuonu G."/>
            <person name="Ongeri F."/>
            <person name="Osuji N."/>
            <person name="Pu L.-L."/>
            <person name="Puazo M."/>
            <person name="Quiroz J."/>
            <person name="Raj R."/>
            <person name="Rajbhandari K."/>
            <person name="Reid J.G."/>
            <person name="Santibanez J."/>
            <person name="Sexton D."/>
            <person name="Skinner E."/>
            <person name="Vee V."/>
            <person name="Weissenberger G."/>
            <person name="Wu Y."/>
            <person name="Xin Y."/>
            <person name="Han Y."/>
            <person name="Campbell C."/>
            <person name="Brown A."/>
            <person name="Sullivan B."/>
            <person name="Shelton J."/>
            <person name="Brown S."/>
            <person name="Dudchenko O."/>
            <person name="Machol I."/>
            <person name="Durand N."/>
            <person name="Shamim M."/>
            <person name="Lieberman A."/>
            <person name="Muzny D.M."/>
            <person name="Richards S."/>
            <person name="Yoder A."/>
            <person name="Worley K.C."/>
            <person name="Rogers J."/>
            <person name="Gibbs R.A."/>
        </authorList>
    </citation>
    <scope>NUCLEOTIDE SEQUENCE [LARGE SCALE GENOMIC DNA]</scope>
</reference>
<dbReference type="InterPro" id="IPR027884">
    <property type="entry name" value="DUF4614"/>
</dbReference>
<gene>
    <name evidence="3" type="primary">C19orf44</name>
    <name evidence="3" type="synonym">C24H19orf44</name>
</gene>
<evidence type="ECO:0000313" key="3">
    <source>
        <dbReference type="Ensembl" id="ENSMICP00000004161.3"/>
    </source>
</evidence>
<dbReference type="EMBL" id="ABDC03027758">
    <property type="status" value="NOT_ANNOTATED_CDS"/>
    <property type="molecule type" value="Genomic_DNA"/>
</dbReference>
<dbReference type="InterPro" id="IPR040120">
    <property type="entry name" value="C19orf44-like"/>
</dbReference>
<feature type="region of interest" description="Disordered" evidence="1">
    <location>
        <begin position="503"/>
        <end position="530"/>
    </location>
</feature>
<organism evidence="3 4">
    <name type="scientific">Microcebus murinus</name>
    <name type="common">Gray mouse lemur</name>
    <name type="synonym">Lemur murinus</name>
    <dbReference type="NCBI Taxonomy" id="30608"/>
    <lineage>
        <taxon>Eukaryota</taxon>
        <taxon>Metazoa</taxon>
        <taxon>Chordata</taxon>
        <taxon>Craniata</taxon>
        <taxon>Vertebrata</taxon>
        <taxon>Euteleostomi</taxon>
        <taxon>Mammalia</taxon>
        <taxon>Eutheria</taxon>
        <taxon>Euarchontoglires</taxon>
        <taxon>Primates</taxon>
        <taxon>Strepsirrhini</taxon>
        <taxon>Lemuriformes</taxon>
        <taxon>Cheirogaleidae</taxon>
        <taxon>Microcebus</taxon>
    </lineage>
</organism>
<accession>A0A8B7FWS2</accession>
<feature type="region of interest" description="Disordered" evidence="1">
    <location>
        <begin position="150"/>
        <end position="356"/>
    </location>
</feature>
<dbReference type="Pfam" id="PF15391">
    <property type="entry name" value="DUF4614"/>
    <property type="match status" value="1"/>
</dbReference>
<dbReference type="AlphaFoldDB" id="A0A8B7FWS2"/>
<reference evidence="3" key="3">
    <citation type="submission" date="2025-09" db="UniProtKB">
        <authorList>
            <consortium name="Ensembl"/>
        </authorList>
    </citation>
    <scope>IDENTIFICATION</scope>
</reference>
<keyword evidence="4" id="KW-1185">Reference proteome</keyword>
<dbReference type="OrthoDB" id="2151530at2759"/>
<name>A0A8B7FWS2_MICMU</name>
<dbReference type="GeneTree" id="ENSGT00390000002505"/>
<sequence>MWYLCALARLPRATVPLGPECLGRRAEVAASAEGQRGRRMALGRKASRPAQDIFGDFSDISLDYSRMEDIRNLKIGRSLTKIAPGHSRFLKRNQSLGENHFLLNENTVLGSGPMLALGRPPTTASKVRVDAALTRLARIESKILNRAARAGLSDTDSDPKTAEASLPKTVDETPPRRTADLSSQDTGKISQKQAHELPAAAESNAQNPKTSRFLKKKEPPIQNIAPEAPATKERPFQTPRLKEPARKFDSPDSDEEEMKALLGSLMESSRAEKTATNQGLTSTKVSEKEQIKLFSIPTQPRVLPRPDAELSSSQPSRTSRLPTSAEGTLCSARPRSHSAETHVSSDTASPTPSVAVTGAFSQSVSSMMGHVKLASSPERSEAGPWDGSVSEAADDSLNEYRINILSLDDLAPAVSENSAEEQEKQSAQRGKPPCRSPRAAASAGQGAPRRAWARGSADGDEGLPSESAFSEHLSASSASAARRDGAASVRLSSAVPAGSAANSAYSADFENPPSPTASEPTARSKESLDRTLDSLSEYSSSLKTDLVPRTSKSGKKWGTGVTRVLVKETAVQTLDPAFAYQWTQAASVATIGPALGGAYVDPIPIANHVISADAIEALTAYSPAVLALNDMLKQQLSLTQQFIEASRHLHVSLLQSLDHDSFHYHTLEETKEYIRRHRPAPLTMEDALKAVEAEP</sequence>
<dbReference type="Ensembl" id="ENSMICT00000004563.3">
    <property type="protein sequence ID" value="ENSMICP00000004161.3"/>
    <property type="gene ID" value="ENSMICG00000004564.3"/>
</dbReference>
<feature type="region of interest" description="Disordered" evidence="1">
    <location>
        <begin position="413"/>
        <end position="470"/>
    </location>
</feature>
<reference evidence="3" key="2">
    <citation type="submission" date="2025-08" db="UniProtKB">
        <authorList>
            <consortium name="Ensembl"/>
        </authorList>
    </citation>
    <scope>IDENTIFICATION</scope>
</reference>
<feature type="compositionally biased region" description="Polar residues" evidence="1">
    <location>
        <begin position="274"/>
        <end position="284"/>
    </location>
</feature>
<feature type="compositionally biased region" description="Basic and acidic residues" evidence="1">
    <location>
        <begin position="230"/>
        <end position="250"/>
    </location>
</feature>
<proteinExistence type="predicted"/>
<protein>
    <submittedName>
        <fullName evidence="3">Chromosome 19 open reading frame 44</fullName>
    </submittedName>
</protein>
<feature type="compositionally biased region" description="Polar residues" evidence="1">
    <location>
        <begin position="180"/>
        <end position="192"/>
    </location>
</feature>
<dbReference type="PANTHER" id="PTHR22409:SF2">
    <property type="entry name" value="CHROMOSOME 19 OPEN READING FRAME 44"/>
    <property type="match status" value="1"/>
</dbReference>
<evidence type="ECO:0000313" key="4">
    <source>
        <dbReference type="Proteomes" id="UP000694394"/>
    </source>
</evidence>
<feature type="region of interest" description="Disordered" evidence="1">
    <location>
        <begin position="368"/>
        <end position="391"/>
    </location>
</feature>